<name>A0A1I5WH57_9LACT</name>
<evidence type="ECO:0000256" key="12">
    <source>
        <dbReference type="ARBA" id="ARBA00022695"/>
    </source>
</evidence>
<evidence type="ECO:0000256" key="10">
    <source>
        <dbReference type="ARBA" id="ARBA00022679"/>
    </source>
</evidence>
<feature type="transmembrane region" description="Helical" evidence="19">
    <location>
        <begin position="82"/>
        <end position="100"/>
    </location>
</feature>
<comment type="subcellular location">
    <subcellularLocation>
        <location evidence="2">Cell membrane</location>
        <topology evidence="2">Multi-pass membrane protein</topology>
    </subcellularLocation>
</comment>
<evidence type="ECO:0000256" key="14">
    <source>
        <dbReference type="ARBA" id="ARBA00023098"/>
    </source>
</evidence>
<evidence type="ECO:0000256" key="2">
    <source>
        <dbReference type="ARBA" id="ARBA00004651"/>
    </source>
</evidence>
<dbReference type="GO" id="GO:0005886">
    <property type="term" value="C:plasma membrane"/>
    <property type="evidence" value="ECO:0007669"/>
    <property type="project" value="UniProtKB-SubCell"/>
</dbReference>
<evidence type="ECO:0000256" key="4">
    <source>
        <dbReference type="ARBA" id="ARBA00005189"/>
    </source>
</evidence>
<dbReference type="Pfam" id="PF01148">
    <property type="entry name" value="CTP_transf_1"/>
    <property type="match status" value="1"/>
</dbReference>
<keyword evidence="13 19" id="KW-1133">Transmembrane helix</keyword>
<evidence type="ECO:0000256" key="8">
    <source>
        <dbReference type="ARBA" id="ARBA00022475"/>
    </source>
</evidence>
<evidence type="ECO:0000256" key="13">
    <source>
        <dbReference type="ARBA" id="ARBA00022989"/>
    </source>
</evidence>
<dbReference type="UniPathway" id="UPA00557">
    <property type="reaction ID" value="UER00614"/>
</dbReference>
<evidence type="ECO:0000256" key="18">
    <source>
        <dbReference type="RuleBase" id="RU003938"/>
    </source>
</evidence>
<feature type="transmembrane region" description="Helical" evidence="19">
    <location>
        <begin position="173"/>
        <end position="191"/>
    </location>
</feature>
<keyword evidence="16" id="KW-0594">Phospholipid biosynthesis</keyword>
<keyword evidence="12 18" id="KW-0548">Nucleotidyltransferase</keyword>
<keyword evidence="14" id="KW-0443">Lipid metabolism</keyword>
<dbReference type="GO" id="GO:0004605">
    <property type="term" value="F:phosphatidate cytidylyltransferase activity"/>
    <property type="evidence" value="ECO:0007669"/>
    <property type="project" value="UniProtKB-EC"/>
</dbReference>
<evidence type="ECO:0000256" key="9">
    <source>
        <dbReference type="ARBA" id="ARBA00022516"/>
    </source>
</evidence>
<dbReference type="EC" id="2.7.7.41" evidence="6 18"/>
<keyword evidence="21" id="KW-1185">Reference proteome</keyword>
<evidence type="ECO:0000256" key="3">
    <source>
        <dbReference type="ARBA" id="ARBA00005119"/>
    </source>
</evidence>
<evidence type="ECO:0000256" key="5">
    <source>
        <dbReference type="ARBA" id="ARBA00010185"/>
    </source>
</evidence>
<sequence length="261" mass="28412">MKERIITALVMAAIFIPVVYTGGWLLGSIIAILAIIGLSELFKMKGNNILSIEGVISIVALMGFIFSAELRDILPQNFNSDAWIHLAAIILLIQTVFSKNNFSFDDAAVSILGIIYIGFGFKSLLETREIGLELLILVLITIWTTDICAYLFGRKIGKHKLAPNISPNKTIEGSVAGTVSAILVAGIYLYFIEVAGATTWTLVLMALLSMAGQFGDLVESAFKRYYNTKDSGNIFPGHGGVLDRFDSILFVFPILNLVGLV</sequence>
<feature type="transmembrane region" description="Helical" evidence="19">
    <location>
        <begin position="6"/>
        <end position="38"/>
    </location>
</feature>
<evidence type="ECO:0000256" key="7">
    <source>
        <dbReference type="ARBA" id="ARBA00019373"/>
    </source>
</evidence>
<dbReference type="PANTHER" id="PTHR46382:SF1">
    <property type="entry name" value="PHOSPHATIDATE CYTIDYLYLTRANSFERASE"/>
    <property type="match status" value="1"/>
</dbReference>
<reference evidence="20 21" key="1">
    <citation type="submission" date="2016-10" db="EMBL/GenBank/DDBJ databases">
        <authorList>
            <person name="de Groot N.N."/>
        </authorList>
    </citation>
    <scope>NUCLEOTIDE SEQUENCE [LARGE SCALE GENOMIC DNA]</scope>
    <source>
        <strain evidence="20 21">DSM 20581</strain>
    </source>
</reference>
<dbReference type="GO" id="GO:0016024">
    <property type="term" value="P:CDP-diacylglycerol biosynthetic process"/>
    <property type="evidence" value="ECO:0007669"/>
    <property type="project" value="UniProtKB-UniPathway"/>
</dbReference>
<dbReference type="InterPro" id="IPR000374">
    <property type="entry name" value="PC_trans"/>
</dbReference>
<dbReference type="OrthoDB" id="9799199at2"/>
<evidence type="ECO:0000256" key="19">
    <source>
        <dbReference type="SAM" id="Phobius"/>
    </source>
</evidence>
<evidence type="ECO:0000256" key="15">
    <source>
        <dbReference type="ARBA" id="ARBA00023136"/>
    </source>
</evidence>
<dbReference type="PROSITE" id="PS01315">
    <property type="entry name" value="CDS"/>
    <property type="match status" value="1"/>
</dbReference>
<keyword evidence="9" id="KW-0444">Lipid biosynthesis</keyword>
<dbReference type="PANTHER" id="PTHR46382">
    <property type="entry name" value="PHOSPHATIDATE CYTIDYLYLTRANSFERASE"/>
    <property type="match status" value="1"/>
</dbReference>
<dbReference type="EMBL" id="FOXW01000003">
    <property type="protein sequence ID" value="SFQ19112.1"/>
    <property type="molecule type" value="Genomic_DNA"/>
</dbReference>
<comment type="catalytic activity">
    <reaction evidence="1 18">
        <text>a 1,2-diacyl-sn-glycero-3-phosphate + CTP + H(+) = a CDP-1,2-diacyl-sn-glycerol + diphosphate</text>
        <dbReference type="Rhea" id="RHEA:16229"/>
        <dbReference type="ChEBI" id="CHEBI:15378"/>
        <dbReference type="ChEBI" id="CHEBI:33019"/>
        <dbReference type="ChEBI" id="CHEBI:37563"/>
        <dbReference type="ChEBI" id="CHEBI:58332"/>
        <dbReference type="ChEBI" id="CHEBI:58608"/>
        <dbReference type="EC" id="2.7.7.41"/>
    </reaction>
</comment>
<evidence type="ECO:0000313" key="20">
    <source>
        <dbReference type="EMBL" id="SFQ19112.1"/>
    </source>
</evidence>
<organism evidence="20 21">
    <name type="scientific">Desemzia incerta</name>
    <dbReference type="NCBI Taxonomy" id="82801"/>
    <lineage>
        <taxon>Bacteria</taxon>
        <taxon>Bacillati</taxon>
        <taxon>Bacillota</taxon>
        <taxon>Bacilli</taxon>
        <taxon>Lactobacillales</taxon>
        <taxon>Carnobacteriaceae</taxon>
        <taxon>Desemzia</taxon>
    </lineage>
</organism>
<dbReference type="Proteomes" id="UP000199136">
    <property type="component" value="Unassembled WGS sequence"/>
</dbReference>
<comment type="pathway">
    <text evidence="3 18">Phospholipid metabolism; CDP-diacylglycerol biosynthesis; CDP-diacylglycerol from sn-glycerol 3-phosphate: step 3/3.</text>
</comment>
<gene>
    <name evidence="20" type="ORF">SAMN04488506_0877</name>
</gene>
<proteinExistence type="inferred from homology"/>
<evidence type="ECO:0000256" key="1">
    <source>
        <dbReference type="ARBA" id="ARBA00001698"/>
    </source>
</evidence>
<keyword evidence="8" id="KW-1003">Cell membrane</keyword>
<keyword evidence="10 18" id="KW-0808">Transferase</keyword>
<evidence type="ECO:0000256" key="11">
    <source>
        <dbReference type="ARBA" id="ARBA00022692"/>
    </source>
</evidence>
<comment type="pathway">
    <text evidence="4">Lipid metabolism.</text>
</comment>
<feature type="transmembrane region" description="Helical" evidence="19">
    <location>
        <begin position="197"/>
        <end position="218"/>
    </location>
</feature>
<dbReference type="RefSeq" id="WP_092479937.1">
    <property type="nucleotide sequence ID" value="NZ_FOXW01000003.1"/>
</dbReference>
<evidence type="ECO:0000313" key="21">
    <source>
        <dbReference type="Proteomes" id="UP000199136"/>
    </source>
</evidence>
<feature type="transmembrane region" description="Helical" evidence="19">
    <location>
        <begin position="50"/>
        <end position="70"/>
    </location>
</feature>
<evidence type="ECO:0000256" key="16">
    <source>
        <dbReference type="ARBA" id="ARBA00023209"/>
    </source>
</evidence>
<dbReference type="STRING" id="82801.SAMN04488506_0877"/>
<keyword evidence="11 18" id="KW-0812">Transmembrane</keyword>
<dbReference type="AlphaFoldDB" id="A0A1I5WH57"/>
<keyword evidence="17" id="KW-1208">Phospholipid metabolism</keyword>
<keyword evidence="15 19" id="KW-0472">Membrane</keyword>
<feature type="transmembrane region" description="Helical" evidence="19">
    <location>
        <begin position="131"/>
        <end position="152"/>
    </location>
</feature>
<comment type="similarity">
    <text evidence="5 18">Belongs to the CDS family.</text>
</comment>
<protein>
    <recommendedName>
        <fullName evidence="7 18">Phosphatidate cytidylyltransferase</fullName>
        <ecNumber evidence="6 18">2.7.7.41</ecNumber>
    </recommendedName>
</protein>
<accession>A0A1I5WH57</accession>
<evidence type="ECO:0000256" key="6">
    <source>
        <dbReference type="ARBA" id="ARBA00012487"/>
    </source>
</evidence>
<evidence type="ECO:0000256" key="17">
    <source>
        <dbReference type="ARBA" id="ARBA00023264"/>
    </source>
</evidence>